<proteinExistence type="predicted"/>
<dbReference type="AlphaFoldDB" id="A0A6J4TWU1"/>
<dbReference type="EMBL" id="CADCVX010000573">
    <property type="protein sequence ID" value="CAA9534602.1"/>
    <property type="molecule type" value="Genomic_DNA"/>
</dbReference>
<reference evidence="1" key="1">
    <citation type="submission" date="2020-02" db="EMBL/GenBank/DDBJ databases">
        <authorList>
            <person name="Meier V. D."/>
        </authorList>
    </citation>
    <scope>NUCLEOTIDE SEQUENCE</scope>
    <source>
        <strain evidence="1">AVDCRST_MAG91</strain>
    </source>
</reference>
<protein>
    <submittedName>
        <fullName evidence="1">Uncharacterized protein</fullName>
    </submittedName>
</protein>
<accession>A0A6J4TWU1</accession>
<sequence length="44" mass="4833">MRNQVQPLSTAPFALSLSKGFSFFPRVFNGTEEGLDKLSPNGFV</sequence>
<gene>
    <name evidence="1" type="ORF">AVDCRST_MAG91-3259</name>
</gene>
<evidence type="ECO:0000313" key="1">
    <source>
        <dbReference type="EMBL" id="CAA9534602.1"/>
    </source>
</evidence>
<organism evidence="1">
    <name type="scientific">uncultured Sphingomonadaceae bacterium</name>
    <dbReference type="NCBI Taxonomy" id="169976"/>
    <lineage>
        <taxon>Bacteria</taxon>
        <taxon>Pseudomonadati</taxon>
        <taxon>Pseudomonadota</taxon>
        <taxon>Alphaproteobacteria</taxon>
        <taxon>Sphingomonadales</taxon>
        <taxon>Sphingomonadaceae</taxon>
        <taxon>environmental samples</taxon>
    </lineage>
</organism>
<name>A0A6J4TWU1_9SPHN</name>